<keyword evidence="5 7" id="KW-0862">Zinc</keyword>
<evidence type="ECO:0000313" key="12">
    <source>
        <dbReference type="Proteomes" id="UP000307440"/>
    </source>
</evidence>
<keyword evidence="12" id="KW-1185">Reference proteome</keyword>
<dbReference type="InterPro" id="IPR041679">
    <property type="entry name" value="DNA2/NAM7-like_C"/>
</dbReference>
<dbReference type="PROSITE" id="PS50103">
    <property type="entry name" value="ZF_C3H1"/>
    <property type="match status" value="2"/>
</dbReference>
<keyword evidence="3 7" id="KW-0479">Metal-binding</keyword>
<evidence type="ECO:0000256" key="6">
    <source>
        <dbReference type="ARBA" id="ARBA00022859"/>
    </source>
</evidence>
<dbReference type="GO" id="GO:0005737">
    <property type="term" value="C:cytoplasm"/>
    <property type="evidence" value="ECO:0007669"/>
    <property type="project" value="UniProtKB-SubCell"/>
</dbReference>
<dbReference type="GO" id="GO:0002376">
    <property type="term" value="P:immune system process"/>
    <property type="evidence" value="ECO:0007669"/>
    <property type="project" value="UniProtKB-KW"/>
</dbReference>
<dbReference type="CDD" id="cd18808">
    <property type="entry name" value="SF1_C_Upf1"/>
    <property type="match status" value="1"/>
</dbReference>
<sequence>MSQRKQPCRYFRTNRGCDKGGSCHFSHTQGSNGTSNSQRPSQSSNRGRSDKPPALPQPPHGVCRLFWSTGNCERAFDCRFKHIQKDHTATRVAQQTGTTTMPFLELGGYSKVATAGSDAFQSLPSRTMDPNEAHNALKRFLGDTYRFKTSFDVYAFLVPLNSANSTSNVWSGEDGQLFLKTIATGNGMLRIIDIILWQKVSAQAGSSSTELSFQKGYVPLLRFLASDFVVKSTLRMLTNGVYSQLLESFEHFAPRLEESLDMILAAGSFRDPNTSHNNDLSGCEIFYSLSTVLFECLTRFKNAVSMYPRLPEIVRKLEHWTTNWADAISKPVPTFQDALNAKAEAREVLLRLLSDKVDRLLSIVDREQTKYDIIKTKLDRMGKSVRQPSTEGLLSALETLYEGPGELRPEGARHDNDFCSINDIRIAPTHAELTCAVPPYLPVNLYNAPHHLPLSGMERLQDVQFRLLREELTAPLRTSVQHVMDDLPKKRIKTQLSEIMRRQGGKYKGEAIDGQDSVMFNIYTNVDFTDLSPDRRGISATVTFDAPPGKARADSNKDRVQFWEGLSGKRLMQGGLVALIWQDRNETTIYLGILASSTKDIGEFVRKNSSRVEVRVVFFDASANLRILNMLGKYSSQAQPGVKILVESPVMYEAIRPFLDSLQGEPESIPFKNYLVYHPPDFLRTCDVAPPKYAAMPGFSYQLAPLFNASSGITDLKLFVNDPHSVANARQALKQSRLDPSQATAVVDSLIREVALIQGPPGTGKSFVGVEILRILTQSATPILMIAFTNHALDHLLNSVLDAGITNKIVRLGSRSADERISQFSIENLEMVGSRNSSRLTTFDKSNYRQLKEVEEEIKHLLKEVTRKTVSSHAVMQYLEIHHPGHYHHICEAPPWINALHQESLLILDEGWSRAQHKGKANLDADLEDRSQYAFWAQERDIQFLSTQHIVQTPVPSNPVEDDIKGSSTNRFNALHSEKLEAPSEDDVNIDEDGEDLADLADWQKMGESDMAASTPNPTQEIQPDLGDEHLVEEPPQTIVDALFQSLKHSDGIPPVPNSNRPLDALLDDFDVWAMSGKERLTLGGYWKSCVRLMESERLKGRFESLSKRHAECLQAHNEGKEEIRRQLLKDTHIVGCTTTGAAKLTSLLKGLGPRIMLVEEAGQVLEAHILANLVPSVEHMILIGDPLQLRPTLNNYSLSVESRQGNRLYKFDRSLIERLSLSGFPMSQINVQRRMRPAISNLIRKTLYPDLLDHPIVQQYPDVRGLAKNVFFFDHQNAEGGNEDTTGASKYNTFEVSMIRDLVRYLLRQGCYSQEGDIVVLCAYLGQLAKVRDALKDSVSIVIDERDQQELADKTDEDEAELLPSTRVEHVQISKRVRLRTVDNYQGEEAKIVILSLVRNEGSPNASGSGHHRGSTIGFLKSDNRTNVALSRAKEGLYILGNQSQLTSRSRMWHGVLEQLKTIDAVGTAFPIACSQHPEYQNLVSKPGELASIAPDGGCLRPCNSRLECGHVCPYKCHPDDVNHINVQCDQPCTRLCDRKHPCTRTCSEPCLCTFRIRGVPLPCGHVAPYVLCHQMETLDLIKCNVEVSRALPSCEHSASMKCCQDPATIKCQKPCSIIMDCCGSNCKGKCHDCQSRNSTPQNGGVIERIRHKGHPCQRSLYCAHLCANACSVDHECTTICKLECRQECSHSKCKKACSSPCSPCQELCDWKCPHLQCPVPCGSVCVRLPCDRRCSKSLPCGHPCPSVCGEVCTKQICPQCAPESAKQTVVDLVLQRTLEEIPLDSLDPDDLLITLPKCGHTFTIETLDGVCNMRDWYTFEGDGVSRKWTGLCMPDLNSPDARRPPVCPTCRVAIKSPRYSRVFKSADLEILEKNIISCMTSGLRQIQTALKSVVPPNIIPELEKRVNALKSVNTTIADGKSLSVYLKNLQVSLKPGHLGDKPVSAADLGPTRGGQSNPSNPSSEIVEIWKTATRGIMDVLGRIDKVSGIRSAHIHAWEAAFAYLYAQQLEESLREPHLAPKHPEEHAMRTARLTLGQSQPRADRRFLVDAFRISLQTRFQLASIANALLDCMSRRPDVFKEAEIQVWGTYGSFILQSCKQDAEIACQIAQNSDARRQVTKSKLDIIRANLEEFRFEFEMTRRLRRLGNSRERLLESLAKQQELAHSIIEETSKTHLSVLPDDRREWLATNFTSIATSWVEEFDRIGHSIRMGTFYQNVSLDEKMDILNAFNFAHTGHWYNCPKGHTYVITECGGAMEEARCPECGEVIGGGSHALNTGNSRATDFVNLAQSRGAGRDPWVRAV</sequence>
<evidence type="ECO:0000256" key="3">
    <source>
        <dbReference type="ARBA" id="ARBA00022723"/>
    </source>
</evidence>
<keyword evidence="4 7" id="KW-0863">Zinc-finger</keyword>
<dbReference type="GO" id="GO:0004386">
    <property type="term" value="F:helicase activity"/>
    <property type="evidence" value="ECO:0007669"/>
    <property type="project" value="InterPro"/>
</dbReference>
<keyword evidence="6" id="KW-0391">Immunity</keyword>
<dbReference type="SUPFAM" id="SSF52540">
    <property type="entry name" value="P-loop containing nucleoside triphosphate hydrolases"/>
    <property type="match status" value="1"/>
</dbReference>
<evidence type="ECO:0000256" key="1">
    <source>
        <dbReference type="ARBA" id="ARBA00004496"/>
    </source>
</evidence>
<dbReference type="Gene3D" id="3.40.50.300">
    <property type="entry name" value="P-loop containing nucleotide triphosphate hydrolases"/>
    <property type="match status" value="3"/>
</dbReference>
<accession>A0A5C3KSS6</accession>
<dbReference type="PANTHER" id="PTHR10887:SF445">
    <property type="entry name" value="NFX1-TYPE ZINC FINGER-CONTAINING PROTEIN 1"/>
    <property type="match status" value="1"/>
</dbReference>
<dbReference type="STRING" id="230819.A0A5C3KSS6"/>
<dbReference type="CDD" id="cd06008">
    <property type="entry name" value="NF-X1-zinc-finger"/>
    <property type="match status" value="1"/>
</dbReference>
<feature type="region of interest" description="Disordered" evidence="8">
    <location>
        <begin position="1940"/>
        <end position="1965"/>
    </location>
</feature>
<dbReference type="GO" id="GO:0016787">
    <property type="term" value="F:hydrolase activity"/>
    <property type="evidence" value="ECO:0007669"/>
    <property type="project" value="UniProtKB-KW"/>
</dbReference>
<dbReference type="InterPro" id="IPR046439">
    <property type="entry name" value="ZF_RZ_dom"/>
</dbReference>
<dbReference type="PROSITE" id="PS51981">
    <property type="entry name" value="ZF_RZ"/>
    <property type="match status" value="1"/>
</dbReference>
<dbReference type="GO" id="GO:0031380">
    <property type="term" value="C:nuclear RNA-directed RNA polymerase complex"/>
    <property type="evidence" value="ECO:0007669"/>
    <property type="project" value="TreeGrafter"/>
</dbReference>
<feature type="compositionally biased region" description="Polar residues" evidence="8">
    <location>
        <begin position="25"/>
        <end position="34"/>
    </location>
</feature>
<feature type="domain" description="C3H1-type" evidence="9">
    <location>
        <begin position="2"/>
        <end position="30"/>
    </location>
</feature>
<feature type="compositionally biased region" description="Low complexity" evidence="8">
    <location>
        <begin position="35"/>
        <end position="46"/>
    </location>
</feature>
<dbReference type="InterPro" id="IPR041677">
    <property type="entry name" value="DNA2/NAM7_AAA_11"/>
</dbReference>
<keyword evidence="2" id="KW-0963">Cytoplasm</keyword>
<feature type="zinc finger region" description="C3H1-type" evidence="7">
    <location>
        <begin position="2"/>
        <end position="30"/>
    </location>
</feature>
<evidence type="ECO:0000259" key="9">
    <source>
        <dbReference type="PROSITE" id="PS50103"/>
    </source>
</evidence>
<dbReference type="Proteomes" id="UP000307440">
    <property type="component" value="Unassembled WGS sequence"/>
</dbReference>
<evidence type="ECO:0000256" key="4">
    <source>
        <dbReference type="ARBA" id="ARBA00022771"/>
    </source>
</evidence>
<evidence type="ECO:0000259" key="10">
    <source>
        <dbReference type="PROSITE" id="PS51981"/>
    </source>
</evidence>
<feature type="zinc finger region" description="C3H1-type" evidence="7">
    <location>
        <begin position="57"/>
        <end position="85"/>
    </location>
</feature>
<evidence type="ECO:0000256" key="5">
    <source>
        <dbReference type="ARBA" id="ARBA00022833"/>
    </source>
</evidence>
<dbReference type="GO" id="GO:0008270">
    <property type="term" value="F:zinc ion binding"/>
    <property type="evidence" value="ECO:0007669"/>
    <property type="project" value="UniProtKB-KW"/>
</dbReference>
<proteinExistence type="predicted"/>
<dbReference type="SMART" id="SM00356">
    <property type="entry name" value="ZnF_C3H1"/>
    <property type="match status" value="2"/>
</dbReference>
<dbReference type="Pfam" id="PF20173">
    <property type="entry name" value="ZnF_RZ-type"/>
    <property type="match status" value="1"/>
</dbReference>
<dbReference type="Pfam" id="PF13087">
    <property type="entry name" value="AAA_12"/>
    <property type="match status" value="1"/>
</dbReference>
<evidence type="ECO:0000313" key="11">
    <source>
        <dbReference type="EMBL" id="TFK23669.1"/>
    </source>
</evidence>
<dbReference type="PANTHER" id="PTHR10887">
    <property type="entry name" value="DNA2/NAM7 HELICASE FAMILY"/>
    <property type="match status" value="1"/>
</dbReference>
<evidence type="ECO:0000256" key="8">
    <source>
        <dbReference type="SAM" id="MobiDB-lite"/>
    </source>
</evidence>
<dbReference type="GO" id="GO:0031048">
    <property type="term" value="P:regulatory ncRNA-mediated heterochromatin formation"/>
    <property type="evidence" value="ECO:0007669"/>
    <property type="project" value="TreeGrafter"/>
</dbReference>
<protein>
    <submittedName>
        <fullName evidence="11">P-loop containing nucleoside triphosphate hydrolase protein</fullName>
    </submittedName>
</protein>
<feature type="region of interest" description="Disordered" evidence="8">
    <location>
        <begin position="1"/>
        <end position="58"/>
    </location>
</feature>
<feature type="compositionally biased region" description="Polar residues" evidence="8">
    <location>
        <begin position="1955"/>
        <end position="1965"/>
    </location>
</feature>
<dbReference type="Pfam" id="PF13086">
    <property type="entry name" value="AAA_11"/>
    <property type="match status" value="2"/>
</dbReference>
<feature type="domain" description="C3H1-type" evidence="9">
    <location>
        <begin position="57"/>
        <end position="85"/>
    </location>
</feature>
<gene>
    <name evidence="11" type="ORF">FA15DRAFT_670265</name>
</gene>
<evidence type="ECO:0000256" key="7">
    <source>
        <dbReference type="PROSITE-ProRule" id="PRU00723"/>
    </source>
</evidence>
<dbReference type="InterPro" id="IPR047187">
    <property type="entry name" value="SF1_C_Upf1"/>
</dbReference>
<organism evidence="11 12">
    <name type="scientific">Coprinopsis marcescibilis</name>
    <name type="common">Agaric fungus</name>
    <name type="synonym">Psathyrella marcescibilis</name>
    <dbReference type="NCBI Taxonomy" id="230819"/>
    <lineage>
        <taxon>Eukaryota</taxon>
        <taxon>Fungi</taxon>
        <taxon>Dikarya</taxon>
        <taxon>Basidiomycota</taxon>
        <taxon>Agaricomycotina</taxon>
        <taxon>Agaricomycetes</taxon>
        <taxon>Agaricomycetidae</taxon>
        <taxon>Agaricales</taxon>
        <taxon>Agaricineae</taxon>
        <taxon>Psathyrellaceae</taxon>
        <taxon>Coprinopsis</taxon>
    </lineage>
</organism>
<comment type="subcellular location">
    <subcellularLocation>
        <location evidence="1">Cytoplasm</location>
    </subcellularLocation>
</comment>
<name>A0A5C3KSS6_COPMA</name>
<evidence type="ECO:0000256" key="2">
    <source>
        <dbReference type="ARBA" id="ARBA00022490"/>
    </source>
</evidence>
<keyword evidence="11" id="KW-0378">Hydrolase</keyword>
<feature type="domain" description="RZ-type" evidence="10">
    <location>
        <begin position="2220"/>
        <end position="2293"/>
    </location>
</feature>
<reference evidence="11 12" key="1">
    <citation type="journal article" date="2019" name="Nat. Ecol. Evol.">
        <title>Megaphylogeny resolves global patterns of mushroom evolution.</title>
        <authorList>
            <person name="Varga T."/>
            <person name="Krizsan K."/>
            <person name="Foldi C."/>
            <person name="Dima B."/>
            <person name="Sanchez-Garcia M."/>
            <person name="Sanchez-Ramirez S."/>
            <person name="Szollosi G.J."/>
            <person name="Szarkandi J.G."/>
            <person name="Papp V."/>
            <person name="Albert L."/>
            <person name="Andreopoulos W."/>
            <person name="Angelini C."/>
            <person name="Antonin V."/>
            <person name="Barry K.W."/>
            <person name="Bougher N.L."/>
            <person name="Buchanan P."/>
            <person name="Buyck B."/>
            <person name="Bense V."/>
            <person name="Catcheside P."/>
            <person name="Chovatia M."/>
            <person name="Cooper J."/>
            <person name="Damon W."/>
            <person name="Desjardin D."/>
            <person name="Finy P."/>
            <person name="Geml J."/>
            <person name="Haridas S."/>
            <person name="Hughes K."/>
            <person name="Justo A."/>
            <person name="Karasinski D."/>
            <person name="Kautmanova I."/>
            <person name="Kiss B."/>
            <person name="Kocsube S."/>
            <person name="Kotiranta H."/>
            <person name="LaButti K.M."/>
            <person name="Lechner B.E."/>
            <person name="Liimatainen K."/>
            <person name="Lipzen A."/>
            <person name="Lukacs Z."/>
            <person name="Mihaltcheva S."/>
            <person name="Morgado L.N."/>
            <person name="Niskanen T."/>
            <person name="Noordeloos M.E."/>
            <person name="Ohm R.A."/>
            <person name="Ortiz-Santana B."/>
            <person name="Ovrebo C."/>
            <person name="Racz N."/>
            <person name="Riley R."/>
            <person name="Savchenko A."/>
            <person name="Shiryaev A."/>
            <person name="Soop K."/>
            <person name="Spirin V."/>
            <person name="Szebenyi C."/>
            <person name="Tomsovsky M."/>
            <person name="Tulloss R.E."/>
            <person name="Uehling J."/>
            <person name="Grigoriev I.V."/>
            <person name="Vagvolgyi C."/>
            <person name="Papp T."/>
            <person name="Martin F.M."/>
            <person name="Miettinen O."/>
            <person name="Hibbett D.S."/>
            <person name="Nagy L.G."/>
        </authorList>
    </citation>
    <scope>NUCLEOTIDE SEQUENCE [LARGE SCALE GENOMIC DNA]</scope>
    <source>
        <strain evidence="11 12">CBS 121175</strain>
    </source>
</reference>
<dbReference type="InterPro" id="IPR045055">
    <property type="entry name" value="DNA2/NAM7-like"/>
</dbReference>
<dbReference type="OrthoDB" id="2423195at2759"/>
<dbReference type="InterPro" id="IPR000571">
    <property type="entry name" value="Znf_CCCH"/>
</dbReference>
<dbReference type="InterPro" id="IPR027417">
    <property type="entry name" value="P-loop_NTPase"/>
</dbReference>
<dbReference type="EMBL" id="ML210214">
    <property type="protein sequence ID" value="TFK23669.1"/>
    <property type="molecule type" value="Genomic_DNA"/>
</dbReference>